<sequence length="73" mass="8590">MNDIDAVAMMRRIRDDLDRKMQGMTWEEVNEFIRQNVTSFDFITKRGNDTPLGSPEKEISRAGETHRREPVHL</sequence>
<evidence type="ECO:0000256" key="1">
    <source>
        <dbReference type="SAM" id="MobiDB-lite"/>
    </source>
</evidence>
<dbReference type="EMBL" id="CAADFW010000085">
    <property type="protein sequence ID" value="VFK63079.1"/>
    <property type="molecule type" value="Genomic_DNA"/>
</dbReference>
<evidence type="ECO:0000313" key="2">
    <source>
        <dbReference type="EMBL" id="VFK47619.1"/>
    </source>
</evidence>
<accession>A0A450Z1K2</accession>
<feature type="region of interest" description="Disordered" evidence="1">
    <location>
        <begin position="45"/>
        <end position="73"/>
    </location>
</feature>
<gene>
    <name evidence="2" type="ORF">BECKTC1821E_GA0114239_108813</name>
    <name evidence="3" type="ORF">BECKTC1821F_GA0114240_108513</name>
</gene>
<name>A0A450Z1K2_9GAMM</name>
<feature type="compositionally biased region" description="Basic and acidic residues" evidence="1">
    <location>
        <begin position="55"/>
        <end position="73"/>
    </location>
</feature>
<organism evidence="2">
    <name type="scientific">Candidatus Kentrum sp. TC</name>
    <dbReference type="NCBI Taxonomy" id="2126339"/>
    <lineage>
        <taxon>Bacteria</taxon>
        <taxon>Pseudomonadati</taxon>
        <taxon>Pseudomonadota</taxon>
        <taxon>Gammaproteobacteria</taxon>
        <taxon>Candidatus Kentrum</taxon>
    </lineage>
</organism>
<proteinExistence type="predicted"/>
<protein>
    <submittedName>
        <fullName evidence="2">Uncharacterized protein</fullName>
    </submittedName>
</protein>
<evidence type="ECO:0000313" key="3">
    <source>
        <dbReference type="EMBL" id="VFK63079.1"/>
    </source>
</evidence>
<dbReference type="EMBL" id="CAADFT010000088">
    <property type="protein sequence ID" value="VFK47619.1"/>
    <property type="molecule type" value="Genomic_DNA"/>
</dbReference>
<reference evidence="2" key="1">
    <citation type="submission" date="2019-02" db="EMBL/GenBank/DDBJ databases">
        <authorList>
            <person name="Gruber-Vodicka R. H."/>
            <person name="Seah K. B. B."/>
        </authorList>
    </citation>
    <scope>NUCLEOTIDE SEQUENCE</scope>
    <source>
        <strain evidence="2">BECK_BZ125</strain>
        <strain evidence="3">BECK_BZ126</strain>
    </source>
</reference>
<dbReference type="AlphaFoldDB" id="A0A450Z1K2"/>